<keyword evidence="2" id="KW-1185">Reference proteome</keyword>
<dbReference type="GO" id="GO:0008757">
    <property type="term" value="F:S-adenosylmethionine-dependent methyltransferase activity"/>
    <property type="evidence" value="ECO:0007669"/>
    <property type="project" value="UniProtKB-ARBA"/>
</dbReference>
<sequence length="318" mass="36677">MNKLFCLIEQRVPIIYINIDEQCLTYESQIIITDFLKPILSVNAYYVKNFLRFYISKLEKSGEETSDELYELFVDPILLKAKELNADTPDILKYYINGLNEESNDENDSVLIKETPRLISGNNTTGLRTWEAALFLSNYLNDKQIRPYDLKDKRVLELGCGTGLISLSLAKNYHNKIGKLDRTIMTDGSSNVFDNMNESLSMNKLGNSLISCQQLIWGEENNVNDIDLLLGADITYDSRILEPLCSTINQFFNRGLSLCLIAATVRNEETLNNWEKELNKWFLNRWKIAKVFKVNETNSQCWFDPNTPDIKLYEIVNS</sequence>
<dbReference type="OrthoDB" id="194386at2759"/>
<dbReference type="AlphaFoldDB" id="A0A9W4X955"/>
<dbReference type="InterPro" id="IPR019410">
    <property type="entry name" value="Methyltransf_16"/>
</dbReference>
<comment type="caution">
    <text evidence="1">The sequence shown here is derived from an EMBL/GenBank/DDBJ whole genome shotgun (WGS) entry which is preliminary data.</text>
</comment>
<evidence type="ECO:0000313" key="1">
    <source>
        <dbReference type="EMBL" id="CAI5756782.1"/>
    </source>
</evidence>
<accession>A0A9W4X955</accession>
<organism evidence="1 2">
    <name type="scientific">Candida verbasci</name>
    <dbReference type="NCBI Taxonomy" id="1227364"/>
    <lineage>
        <taxon>Eukaryota</taxon>
        <taxon>Fungi</taxon>
        <taxon>Dikarya</taxon>
        <taxon>Ascomycota</taxon>
        <taxon>Saccharomycotina</taxon>
        <taxon>Pichiomycetes</taxon>
        <taxon>Debaryomycetaceae</taxon>
        <taxon>Candida/Lodderomyces clade</taxon>
        <taxon>Candida</taxon>
    </lineage>
</organism>
<protein>
    <submittedName>
        <fullName evidence="1">Uncharacterized protein</fullName>
    </submittedName>
</protein>
<reference evidence="1" key="1">
    <citation type="submission" date="2022-12" db="EMBL/GenBank/DDBJ databases">
        <authorList>
            <person name="Brejova B."/>
        </authorList>
    </citation>
    <scope>NUCLEOTIDE SEQUENCE</scope>
</reference>
<dbReference type="Gene3D" id="3.40.50.150">
    <property type="entry name" value="Vaccinia Virus protein VP39"/>
    <property type="match status" value="1"/>
</dbReference>
<dbReference type="EMBL" id="CANTUO010000001">
    <property type="protein sequence ID" value="CAI5756782.1"/>
    <property type="molecule type" value="Genomic_DNA"/>
</dbReference>
<dbReference type="SUPFAM" id="SSF53335">
    <property type="entry name" value="S-adenosyl-L-methionine-dependent methyltransferases"/>
    <property type="match status" value="1"/>
</dbReference>
<gene>
    <name evidence="1" type="ORF">CANVERA_P1301</name>
</gene>
<dbReference type="InterPro" id="IPR029063">
    <property type="entry name" value="SAM-dependent_MTases_sf"/>
</dbReference>
<dbReference type="GO" id="GO:0005737">
    <property type="term" value="C:cytoplasm"/>
    <property type="evidence" value="ECO:0007669"/>
    <property type="project" value="TreeGrafter"/>
</dbReference>
<evidence type="ECO:0000313" key="2">
    <source>
        <dbReference type="Proteomes" id="UP001152885"/>
    </source>
</evidence>
<dbReference type="PANTHER" id="PTHR14614">
    <property type="entry name" value="HEPATOCELLULAR CARCINOMA-ASSOCIATED ANTIGEN"/>
    <property type="match status" value="1"/>
</dbReference>
<dbReference type="PANTHER" id="PTHR14614:SF130">
    <property type="entry name" value="PROTEIN-LYSINE N-METHYLTRANSFERASE EEF2KMT"/>
    <property type="match status" value="1"/>
</dbReference>
<name>A0A9W4X955_9ASCO</name>
<dbReference type="Proteomes" id="UP001152885">
    <property type="component" value="Unassembled WGS sequence"/>
</dbReference>
<proteinExistence type="predicted"/>
<dbReference type="Pfam" id="PF10294">
    <property type="entry name" value="Methyltransf_16"/>
    <property type="match status" value="1"/>
</dbReference>